<evidence type="ECO:0000256" key="1">
    <source>
        <dbReference type="SAM" id="MobiDB-lite"/>
    </source>
</evidence>
<feature type="compositionally biased region" description="Basic and acidic residues" evidence="1">
    <location>
        <begin position="31"/>
        <end position="47"/>
    </location>
</feature>
<proteinExistence type="predicted"/>
<feature type="region of interest" description="Disordered" evidence="1">
    <location>
        <begin position="17"/>
        <end position="50"/>
    </location>
</feature>
<reference evidence="2 3" key="1">
    <citation type="journal article" date="2021" name="BMC Biol.">
        <title>Horizontally acquired antibacterial genes associated with adaptive radiation of ladybird beetles.</title>
        <authorList>
            <person name="Li H.S."/>
            <person name="Tang X.F."/>
            <person name="Huang Y.H."/>
            <person name="Xu Z.Y."/>
            <person name="Chen M.L."/>
            <person name="Du X.Y."/>
            <person name="Qiu B.Y."/>
            <person name="Chen P.T."/>
            <person name="Zhang W."/>
            <person name="Slipinski A."/>
            <person name="Escalona H.E."/>
            <person name="Waterhouse R.M."/>
            <person name="Zwick A."/>
            <person name="Pang H."/>
        </authorList>
    </citation>
    <scope>NUCLEOTIDE SEQUENCE [LARGE SCALE GENOMIC DNA]</scope>
    <source>
        <strain evidence="2">SYSU2018</strain>
    </source>
</reference>
<dbReference type="EMBL" id="JABFTP020000021">
    <property type="protein sequence ID" value="KAL3269264.1"/>
    <property type="molecule type" value="Genomic_DNA"/>
</dbReference>
<protein>
    <submittedName>
        <fullName evidence="2">Uncharacterized protein</fullName>
    </submittedName>
</protein>
<evidence type="ECO:0000313" key="3">
    <source>
        <dbReference type="Proteomes" id="UP001516400"/>
    </source>
</evidence>
<organism evidence="2 3">
    <name type="scientific">Cryptolaemus montrouzieri</name>
    <dbReference type="NCBI Taxonomy" id="559131"/>
    <lineage>
        <taxon>Eukaryota</taxon>
        <taxon>Metazoa</taxon>
        <taxon>Ecdysozoa</taxon>
        <taxon>Arthropoda</taxon>
        <taxon>Hexapoda</taxon>
        <taxon>Insecta</taxon>
        <taxon>Pterygota</taxon>
        <taxon>Neoptera</taxon>
        <taxon>Endopterygota</taxon>
        <taxon>Coleoptera</taxon>
        <taxon>Polyphaga</taxon>
        <taxon>Cucujiformia</taxon>
        <taxon>Coccinelloidea</taxon>
        <taxon>Coccinellidae</taxon>
        <taxon>Scymninae</taxon>
        <taxon>Scymnini</taxon>
        <taxon>Cryptolaemus</taxon>
    </lineage>
</organism>
<name>A0ABD2MS80_9CUCU</name>
<dbReference type="AlphaFoldDB" id="A0ABD2MS80"/>
<comment type="caution">
    <text evidence="2">The sequence shown here is derived from an EMBL/GenBank/DDBJ whole genome shotgun (WGS) entry which is preliminary data.</text>
</comment>
<feature type="non-terminal residue" evidence="2">
    <location>
        <position position="69"/>
    </location>
</feature>
<sequence length="69" mass="8351">MTQKVKALRIRVRRYNERDKRKKHNRLSHRNPKEFYREQEANEETKEQAPGLAVIHECGSRIWSAEDCE</sequence>
<gene>
    <name evidence="2" type="ORF">HHI36_008343</name>
</gene>
<evidence type="ECO:0000313" key="2">
    <source>
        <dbReference type="EMBL" id="KAL3269264.1"/>
    </source>
</evidence>
<feature type="compositionally biased region" description="Basic residues" evidence="1">
    <location>
        <begin position="20"/>
        <end position="30"/>
    </location>
</feature>
<dbReference type="Proteomes" id="UP001516400">
    <property type="component" value="Unassembled WGS sequence"/>
</dbReference>
<keyword evidence="3" id="KW-1185">Reference proteome</keyword>
<accession>A0ABD2MS80</accession>